<evidence type="ECO:0000256" key="2">
    <source>
        <dbReference type="ARBA" id="ARBA00022573"/>
    </source>
</evidence>
<evidence type="ECO:0000256" key="3">
    <source>
        <dbReference type="ARBA" id="ARBA00022603"/>
    </source>
</evidence>
<keyword evidence="10" id="KW-1185">Reference proteome</keyword>
<dbReference type="AlphaFoldDB" id="A0A7T5EJB5"/>
<dbReference type="Proteomes" id="UP000677234">
    <property type="component" value="Chromosome"/>
</dbReference>
<keyword evidence="2" id="KW-0169">Cobalamin biosynthesis</keyword>
<dbReference type="EMBL" id="CP073708">
    <property type="protein sequence ID" value="QUO40714.1"/>
    <property type="molecule type" value="Genomic_DNA"/>
</dbReference>
<evidence type="ECO:0000259" key="6">
    <source>
        <dbReference type="Pfam" id="PF00590"/>
    </source>
</evidence>
<dbReference type="Gene3D" id="3.40.50.150">
    <property type="entry name" value="Vaccinia Virus protein VP39"/>
    <property type="match status" value="1"/>
</dbReference>
<dbReference type="SUPFAM" id="SSF53335">
    <property type="entry name" value="S-adenosyl-L-methionine-dependent methyltransferases"/>
    <property type="match status" value="1"/>
</dbReference>
<feature type="domain" description="Tetrapyrrole methylase" evidence="6">
    <location>
        <begin position="7"/>
        <end position="180"/>
    </location>
</feature>
<dbReference type="InterPro" id="IPR014777">
    <property type="entry name" value="4pyrrole_Mease_sub1"/>
</dbReference>
<dbReference type="SUPFAM" id="SSF53790">
    <property type="entry name" value="Tetrapyrrole methylase"/>
    <property type="match status" value="1"/>
</dbReference>
<dbReference type="InterPro" id="IPR006365">
    <property type="entry name" value="Cbl_synth_CobL"/>
</dbReference>
<dbReference type="PANTHER" id="PTHR43182">
    <property type="entry name" value="COBALT-PRECORRIN-6B C(15)-METHYLTRANSFERASE (DECARBOXYLATING)"/>
    <property type="match status" value="1"/>
</dbReference>
<evidence type="ECO:0000313" key="8">
    <source>
        <dbReference type="EMBL" id="QUO40714.1"/>
    </source>
</evidence>
<dbReference type="Gene3D" id="3.40.1010.10">
    <property type="entry name" value="Cobalt-precorrin-4 Transmethylase, Domain 1"/>
    <property type="match status" value="1"/>
</dbReference>
<dbReference type="Proteomes" id="UP000595847">
    <property type="component" value="Chromosome"/>
</dbReference>
<dbReference type="InterPro" id="IPR012818">
    <property type="entry name" value="CbiE"/>
</dbReference>
<keyword evidence="4 7" id="KW-0808">Transferase</keyword>
<proteinExistence type="predicted"/>
<keyword evidence="3 7" id="KW-0489">Methyltransferase</keyword>
<dbReference type="InterPro" id="IPR000878">
    <property type="entry name" value="4pyrrol_Mease"/>
</dbReference>
<dbReference type="EMBL" id="CP066308">
    <property type="protein sequence ID" value="QQE73632.1"/>
    <property type="molecule type" value="Genomic_DNA"/>
</dbReference>
<dbReference type="InterPro" id="IPR035996">
    <property type="entry name" value="4pyrrol_Methylase_sf"/>
</dbReference>
<dbReference type="PANTHER" id="PTHR43182:SF1">
    <property type="entry name" value="COBALT-PRECORRIN-7 C(5)-METHYLTRANSFERASE"/>
    <property type="match status" value="1"/>
</dbReference>
<accession>A0A7T5EJB5</accession>
<evidence type="ECO:0000256" key="5">
    <source>
        <dbReference type="ARBA" id="ARBA00022691"/>
    </source>
</evidence>
<dbReference type="NCBIfam" id="TIGR02467">
    <property type="entry name" value="CbiE"/>
    <property type="match status" value="1"/>
</dbReference>
<dbReference type="CDD" id="cd11644">
    <property type="entry name" value="Precorrin-6Y-MT"/>
    <property type="match status" value="1"/>
</dbReference>
<dbReference type="GO" id="GO:0032259">
    <property type="term" value="P:methylation"/>
    <property type="evidence" value="ECO:0007669"/>
    <property type="project" value="UniProtKB-KW"/>
</dbReference>
<reference evidence="7 9" key="1">
    <citation type="submission" date="2020-12" db="EMBL/GenBank/DDBJ databases">
        <title>strain FJAT-54423T represents a novel species of the genus Brevibacillus.</title>
        <authorList>
            <person name="Tang R."/>
        </authorList>
    </citation>
    <scope>NUCLEOTIDE SEQUENCE [LARGE SCALE GENOMIC DNA]</scope>
    <source>
        <strain evidence="7 9">FJAT-54423</strain>
    </source>
</reference>
<dbReference type="KEGG" id="bcop:JD108_17325"/>
<comment type="pathway">
    <text evidence="1">Cofactor biosynthesis; adenosylcobalamin biosynthesis.</text>
</comment>
<evidence type="ECO:0000256" key="4">
    <source>
        <dbReference type="ARBA" id="ARBA00022679"/>
    </source>
</evidence>
<dbReference type="GO" id="GO:0008276">
    <property type="term" value="F:protein methyltransferase activity"/>
    <property type="evidence" value="ECO:0007669"/>
    <property type="project" value="InterPro"/>
</dbReference>
<dbReference type="Gene3D" id="3.30.950.10">
    <property type="entry name" value="Methyltransferase, Cobalt-precorrin-4 Transmethylase, Domain 2"/>
    <property type="match status" value="1"/>
</dbReference>
<protein>
    <submittedName>
        <fullName evidence="7">Precorrin-6y C5,15-methyltransferase (Decarboxylating) subunit CbiE</fullName>
    </submittedName>
</protein>
<reference evidence="8" key="2">
    <citation type="submission" date="2021-04" db="EMBL/GenBank/DDBJ databases">
        <title>Brevibacillus composti FJAT-54423, complete genome.</title>
        <authorList>
            <person name="Tang R."/>
        </authorList>
    </citation>
    <scope>NUCLEOTIDE SEQUENCE</scope>
    <source>
        <strain evidence="8">FJAT-54424</strain>
    </source>
</reference>
<gene>
    <name evidence="7" type="primary">cbiE</name>
    <name evidence="7" type="ORF">JD108_17325</name>
    <name evidence="8" type="ORF">KDJ56_17270</name>
</gene>
<dbReference type="RefSeq" id="WP_198827239.1">
    <property type="nucleotide sequence ID" value="NZ_CP066308.1"/>
</dbReference>
<evidence type="ECO:0000313" key="10">
    <source>
        <dbReference type="Proteomes" id="UP000677234"/>
    </source>
</evidence>
<dbReference type="UniPathway" id="UPA00148"/>
<dbReference type="NCBIfam" id="TIGR02469">
    <property type="entry name" value="CbiT"/>
    <property type="match status" value="1"/>
</dbReference>
<sequence>MTEAMKVIGIGDDGADSLLPLYRTWIAESELLVGGERHLAFFPDYPGEKRVLKGGLSALIEELREEKRKTVILASGDPLFYGVGSLLARKLNVEIYPHLSSIQLAFARMGEAWQDASFHSVHGRSIKGLAQRIDGKEKVALLTDQENNPAAIARYLLRFGMTEYDAFVGENLGSPQERTGWYSLEQMADSQFADLNVVILRKRRESPVWPLGIADEEFSQRKPDKGLITKKEVRILSIAQLQLHAKSIVWDIGTCTGSVAIEAARIAREGEVYAVEKNSDDLANCHENMAKFRADITTVHAKAPEGLEQFPDPDAVFIGGSGGELRELLAICCSRLRPNGRIVVNAATIETLYEATQAFAAEGFETSITLAQLSRSKPILSMTRFEGLNPIYIITAWAKQGEKQEEQQAKQGGDSK</sequence>
<organism evidence="7 9">
    <name type="scientific">Brevibacillus composti</name>
    <dbReference type="NCBI Taxonomy" id="2796470"/>
    <lineage>
        <taxon>Bacteria</taxon>
        <taxon>Bacillati</taxon>
        <taxon>Bacillota</taxon>
        <taxon>Bacilli</taxon>
        <taxon>Bacillales</taxon>
        <taxon>Paenibacillaceae</taxon>
        <taxon>Brevibacillus</taxon>
    </lineage>
</organism>
<dbReference type="Pfam" id="PF00590">
    <property type="entry name" value="TP_methylase"/>
    <property type="match status" value="1"/>
</dbReference>
<evidence type="ECO:0000313" key="7">
    <source>
        <dbReference type="EMBL" id="QQE73632.1"/>
    </source>
</evidence>
<evidence type="ECO:0000256" key="1">
    <source>
        <dbReference type="ARBA" id="ARBA00004953"/>
    </source>
</evidence>
<dbReference type="InterPro" id="IPR029063">
    <property type="entry name" value="SAM-dependent_MTases_sf"/>
</dbReference>
<keyword evidence="5" id="KW-0949">S-adenosyl-L-methionine</keyword>
<dbReference type="InterPro" id="IPR014776">
    <property type="entry name" value="4pyrrole_Mease_sub2"/>
</dbReference>
<dbReference type="InterPro" id="IPR050714">
    <property type="entry name" value="Cobalamin_biosynth_MTase"/>
</dbReference>
<name>A0A7T5EJB5_9BACL</name>
<evidence type="ECO:0000313" key="9">
    <source>
        <dbReference type="Proteomes" id="UP000595847"/>
    </source>
</evidence>
<dbReference type="InterPro" id="IPR014008">
    <property type="entry name" value="Cbl_synth_MTase_CbiT"/>
</dbReference>
<dbReference type="PIRSF" id="PIRSF036428">
    <property type="entry name" value="CobL"/>
    <property type="match status" value="1"/>
</dbReference>
<dbReference type="GO" id="GO:0009236">
    <property type="term" value="P:cobalamin biosynthetic process"/>
    <property type="evidence" value="ECO:0007669"/>
    <property type="project" value="UniProtKB-UniPathway"/>
</dbReference>